<evidence type="ECO:0000256" key="1">
    <source>
        <dbReference type="ARBA" id="ARBA00008954"/>
    </source>
</evidence>
<dbReference type="InterPro" id="IPR015422">
    <property type="entry name" value="PyrdxlP-dep_Trfase_small"/>
</dbReference>
<dbReference type="EMBL" id="QGTW01000026">
    <property type="protein sequence ID" value="PWW17418.1"/>
    <property type="molecule type" value="Genomic_DNA"/>
</dbReference>
<proteinExistence type="inferred from homology"/>
<comment type="similarity">
    <text evidence="1 5">Belongs to the class-III pyridoxal-phosphate-dependent aminotransferase family.</text>
</comment>
<dbReference type="InterPro" id="IPR005814">
    <property type="entry name" value="Aminotrans_3"/>
</dbReference>
<keyword evidence="3 6" id="KW-0808">Transferase</keyword>
<reference evidence="6 7" key="1">
    <citation type="submission" date="2018-05" db="EMBL/GenBank/DDBJ databases">
        <title>Freshwater and sediment microbial communities from various areas in North America, analyzing microbe dynamics in response to fracking.</title>
        <authorList>
            <person name="Lamendella R."/>
        </authorList>
    </citation>
    <scope>NUCLEOTIDE SEQUENCE [LARGE SCALE GENOMIC DNA]</scope>
    <source>
        <strain evidence="6 7">15_TX</strain>
    </source>
</reference>
<organism evidence="6 7">
    <name type="scientific">Cytobacillus oceanisediminis</name>
    <dbReference type="NCBI Taxonomy" id="665099"/>
    <lineage>
        <taxon>Bacteria</taxon>
        <taxon>Bacillati</taxon>
        <taxon>Bacillota</taxon>
        <taxon>Bacilli</taxon>
        <taxon>Bacillales</taxon>
        <taxon>Bacillaceae</taxon>
        <taxon>Cytobacillus</taxon>
    </lineage>
</organism>
<evidence type="ECO:0000256" key="3">
    <source>
        <dbReference type="ARBA" id="ARBA00022679"/>
    </source>
</evidence>
<dbReference type="Pfam" id="PF00202">
    <property type="entry name" value="Aminotran_3"/>
    <property type="match status" value="1"/>
</dbReference>
<keyword evidence="4 5" id="KW-0663">Pyridoxal phosphate</keyword>
<dbReference type="SUPFAM" id="SSF53383">
    <property type="entry name" value="PLP-dependent transferases"/>
    <property type="match status" value="1"/>
</dbReference>
<dbReference type="InterPro" id="IPR015421">
    <property type="entry name" value="PyrdxlP-dep_Trfase_major"/>
</dbReference>
<protein>
    <submittedName>
        <fullName evidence="6">Adenosylmethionine-8-amino-7-oxononanoate aminotransferase</fullName>
    </submittedName>
</protein>
<dbReference type="GO" id="GO:0008483">
    <property type="term" value="F:transaminase activity"/>
    <property type="evidence" value="ECO:0007669"/>
    <property type="project" value="UniProtKB-KW"/>
</dbReference>
<dbReference type="Proteomes" id="UP000247150">
    <property type="component" value="Unassembled WGS sequence"/>
</dbReference>
<accession>A0A2V2ZBT4</accession>
<name>A0A2V2ZBT4_9BACI</name>
<dbReference type="PIRSF" id="PIRSF000521">
    <property type="entry name" value="Transaminase_4ab_Lys_Orn"/>
    <property type="match status" value="1"/>
</dbReference>
<dbReference type="PANTHER" id="PTHR43094">
    <property type="entry name" value="AMINOTRANSFERASE"/>
    <property type="match status" value="1"/>
</dbReference>
<evidence type="ECO:0000313" key="6">
    <source>
        <dbReference type="EMBL" id="PWW17418.1"/>
    </source>
</evidence>
<dbReference type="FunFam" id="3.40.640.10:FF:000014">
    <property type="entry name" value="Adenosylmethionine-8-amino-7-oxononanoate aminotransferase, probable"/>
    <property type="match status" value="1"/>
</dbReference>
<dbReference type="PANTHER" id="PTHR43094:SF1">
    <property type="entry name" value="AMINOTRANSFERASE CLASS-III"/>
    <property type="match status" value="1"/>
</dbReference>
<dbReference type="PROSITE" id="PS00600">
    <property type="entry name" value="AA_TRANSFER_CLASS_3"/>
    <property type="match status" value="1"/>
</dbReference>
<comment type="caution">
    <text evidence="6">The sequence shown here is derived from an EMBL/GenBank/DDBJ whole genome shotgun (WGS) entry which is preliminary data.</text>
</comment>
<evidence type="ECO:0000313" key="7">
    <source>
        <dbReference type="Proteomes" id="UP000247150"/>
    </source>
</evidence>
<gene>
    <name evidence="6" type="ORF">DFO73_12612</name>
</gene>
<evidence type="ECO:0000256" key="2">
    <source>
        <dbReference type="ARBA" id="ARBA00022576"/>
    </source>
</evidence>
<sequence>MDLTKSAFDKDRNYIWHAMNRYSPDSKPLIIERANGVFVEDIEGVRYLDGMSGLWCVNSGYGRAEFADAAAEQLSKMAYFPMSQSHMPAINLAEKLNDWLEGEYIIFFSNSGSEANETAFKIAHQYHEQNGESGRFKIISRYRSYHGNTMGALSATGQAQRKYKYEPLAAGFIHTVPPDCYHCPVNNNPESCNIECAGLLEKTISWELDETVAAVIMEPYITGGGVLVQKEGYLKKVENVCKKSGALLIMDEVICGFGRTGKKFGFMHEGISPDIITMAKGITSGYLPLAATAIRKDIFDTFKGSEEYDHFRHVNTFGGNPAACALALRNLEVMEEERLIERSKSMGEQLMHLMKEILSHSNVGDIRQKGLLMGIELVEDKLTREPLNTGKVNQIIASCKSLGVLIGKNGDTVAGFNNVLTIAPPLTISTKQVQHLTDAVKKSIKEVCKR</sequence>
<evidence type="ECO:0000256" key="5">
    <source>
        <dbReference type="RuleBase" id="RU003560"/>
    </source>
</evidence>
<dbReference type="OrthoDB" id="9807885at2"/>
<dbReference type="AlphaFoldDB" id="A0A2V2ZBT4"/>
<dbReference type="GO" id="GO:0030170">
    <property type="term" value="F:pyridoxal phosphate binding"/>
    <property type="evidence" value="ECO:0007669"/>
    <property type="project" value="InterPro"/>
</dbReference>
<dbReference type="CDD" id="cd00610">
    <property type="entry name" value="OAT_like"/>
    <property type="match status" value="1"/>
</dbReference>
<dbReference type="Gene3D" id="3.40.640.10">
    <property type="entry name" value="Type I PLP-dependent aspartate aminotransferase-like (Major domain)"/>
    <property type="match status" value="1"/>
</dbReference>
<dbReference type="NCBIfam" id="NF005812">
    <property type="entry name" value="PRK07678.1"/>
    <property type="match status" value="1"/>
</dbReference>
<dbReference type="InterPro" id="IPR015424">
    <property type="entry name" value="PyrdxlP-dep_Trfase"/>
</dbReference>
<dbReference type="GO" id="GO:0005829">
    <property type="term" value="C:cytosol"/>
    <property type="evidence" value="ECO:0007669"/>
    <property type="project" value="TreeGrafter"/>
</dbReference>
<dbReference type="Gene3D" id="3.90.1150.10">
    <property type="entry name" value="Aspartate Aminotransferase, domain 1"/>
    <property type="match status" value="1"/>
</dbReference>
<dbReference type="RefSeq" id="WP_110067797.1">
    <property type="nucleotide sequence ID" value="NZ_QGTW01000026.1"/>
</dbReference>
<dbReference type="InterPro" id="IPR049704">
    <property type="entry name" value="Aminotrans_3_PPA_site"/>
</dbReference>
<evidence type="ECO:0000256" key="4">
    <source>
        <dbReference type="ARBA" id="ARBA00022898"/>
    </source>
</evidence>
<keyword evidence="2 6" id="KW-0032">Aminotransferase</keyword>